<dbReference type="EMBL" id="BAAFRS010000041">
    <property type="protein sequence ID" value="GAB1219739.1"/>
    <property type="molecule type" value="Genomic_DNA"/>
</dbReference>
<dbReference type="SFLD" id="SFLDS00003">
    <property type="entry name" value="Haloacid_Dehalogenase"/>
    <property type="match status" value="1"/>
</dbReference>
<dbReference type="NCBIfam" id="TIGR00099">
    <property type="entry name" value="Cof-subfamily"/>
    <property type="match status" value="1"/>
</dbReference>
<reference evidence="1 3" key="1">
    <citation type="journal article" date="2019" name="PLoS Negl. Trop. Dis.">
        <title>Whole genome sequencing of Entamoeba nuttalli reveals mammalian host-related molecular signatures and a novel octapeptide-repeat surface protein.</title>
        <authorList>
            <person name="Tanaka M."/>
            <person name="Makiuchi T."/>
            <person name="Komiyama T."/>
            <person name="Shiina T."/>
            <person name="Osaki K."/>
            <person name="Tachibana H."/>
        </authorList>
    </citation>
    <scope>NUCLEOTIDE SEQUENCE [LARGE SCALE GENOMIC DNA]</scope>
    <source>
        <strain evidence="1 3">P19-061405</strain>
    </source>
</reference>
<evidence type="ECO:0000313" key="2">
    <source>
        <dbReference type="EMBL" id="GAB1225600.1"/>
    </source>
</evidence>
<dbReference type="PANTHER" id="PTHR10000:SF8">
    <property type="entry name" value="HAD SUPERFAMILY HYDROLASE-LIKE, TYPE 3"/>
    <property type="match status" value="1"/>
</dbReference>
<evidence type="ECO:0008006" key="4">
    <source>
        <dbReference type="Google" id="ProtNLM"/>
    </source>
</evidence>
<dbReference type="NCBIfam" id="TIGR01484">
    <property type="entry name" value="HAD-SF-IIB"/>
    <property type="match status" value="1"/>
</dbReference>
<dbReference type="InterPro" id="IPR006379">
    <property type="entry name" value="HAD-SF_hydro_IIB"/>
</dbReference>
<dbReference type="InterPro" id="IPR036412">
    <property type="entry name" value="HAD-like_sf"/>
</dbReference>
<dbReference type="PANTHER" id="PTHR10000">
    <property type="entry name" value="PHOSPHOSERINE PHOSPHATASE"/>
    <property type="match status" value="1"/>
</dbReference>
<accession>A0ABQ0DA71</accession>
<dbReference type="EMBL" id="BAAFRS010000257">
    <property type="protein sequence ID" value="GAB1225600.1"/>
    <property type="molecule type" value="Genomic_DNA"/>
</dbReference>
<sequence>MAKLVCIDIDGTLMDTSNPEHFYIPQENINTIQKALKKGIYVCISTGRMRNSAIKVAEQVGIQNEYLICYNGAMICHGSEIVFESEINEEQLKKINKIIKENNVYAHYYIRDEYFVERKIDLTESYEKKIGVKAQEIGENVFHLNKVTKILSIAHSKEEKMKWMQLFTGIDGIVVTESQSTFIEITKSDATKGCAVKTLAKMLGIDLKDVMAIGDAMNDVPMLDVVGYPVVMGQAEDRVKEGRLVTDRCENSGVAKAIQKYCLNETTH</sequence>
<dbReference type="SUPFAM" id="SSF56784">
    <property type="entry name" value="HAD-like"/>
    <property type="match status" value="1"/>
</dbReference>
<evidence type="ECO:0000313" key="3">
    <source>
        <dbReference type="Proteomes" id="UP001628156"/>
    </source>
</evidence>
<gene>
    <name evidence="1" type="ORF">ENUP19_0041G0103</name>
    <name evidence="2" type="ORF">ENUP19_0257G0028</name>
</gene>
<dbReference type="CDD" id="cd07516">
    <property type="entry name" value="HAD_Pase"/>
    <property type="match status" value="1"/>
</dbReference>
<dbReference type="SFLD" id="SFLDG01140">
    <property type="entry name" value="C2.B:_Phosphomannomutase_and_P"/>
    <property type="match status" value="1"/>
</dbReference>
<evidence type="ECO:0000313" key="1">
    <source>
        <dbReference type="EMBL" id="GAB1219739.1"/>
    </source>
</evidence>
<dbReference type="Gene3D" id="3.30.1240.10">
    <property type="match status" value="1"/>
</dbReference>
<dbReference type="Proteomes" id="UP001628156">
    <property type="component" value="Unassembled WGS sequence"/>
</dbReference>
<organism evidence="1 3">
    <name type="scientific">Entamoeba nuttalli</name>
    <dbReference type="NCBI Taxonomy" id="412467"/>
    <lineage>
        <taxon>Eukaryota</taxon>
        <taxon>Amoebozoa</taxon>
        <taxon>Evosea</taxon>
        <taxon>Archamoebae</taxon>
        <taxon>Mastigamoebida</taxon>
        <taxon>Entamoebidae</taxon>
        <taxon>Entamoeba</taxon>
    </lineage>
</organism>
<dbReference type="Pfam" id="PF08282">
    <property type="entry name" value="Hydrolase_3"/>
    <property type="match status" value="1"/>
</dbReference>
<keyword evidence="3" id="KW-1185">Reference proteome</keyword>
<dbReference type="InterPro" id="IPR000150">
    <property type="entry name" value="Cof"/>
</dbReference>
<proteinExistence type="predicted"/>
<comment type="caution">
    <text evidence="1">The sequence shown here is derived from an EMBL/GenBank/DDBJ whole genome shotgun (WGS) entry which is preliminary data.</text>
</comment>
<dbReference type="PROSITE" id="PS01229">
    <property type="entry name" value="COF_2"/>
    <property type="match status" value="1"/>
</dbReference>
<reference evidence="1" key="2">
    <citation type="submission" date="2024-08" db="EMBL/GenBank/DDBJ databases">
        <title>Draft genome assembly of Entamoeba nuttalli using a combination of long-read and short-read sequencing data.</title>
        <authorList>
            <person name="Tanaka M."/>
            <person name="Tachibana H."/>
        </authorList>
    </citation>
    <scope>NUCLEOTIDE SEQUENCE</scope>
    <source>
        <strain evidence="1">P19-061405</strain>
    </source>
</reference>
<protein>
    <recommendedName>
        <fullName evidence="4">Cof family hydrolase subfamily protein</fullName>
    </recommendedName>
</protein>
<dbReference type="Gene3D" id="3.40.50.1000">
    <property type="entry name" value="HAD superfamily/HAD-like"/>
    <property type="match status" value="1"/>
</dbReference>
<dbReference type="InterPro" id="IPR023214">
    <property type="entry name" value="HAD_sf"/>
</dbReference>
<name>A0ABQ0DA71_9EUKA</name>